<dbReference type="InterPro" id="IPR005312">
    <property type="entry name" value="DUF1759"/>
</dbReference>
<dbReference type="OrthoDB" id="7764418at2759"/>
<organism evidence="1 2">
    <name type="scientific">Coptotermes formosanus</name>
    <name type="common">Formosan subterranean termite</name>
    <dbReference type="NCBI Taxonomy" id="36987"/>
    <lineage>
        <taxon>Eukaryota</taxon>
        <taxon>Metazoa</taxon>
        <taxon>Ecdysozoa</taxon>
        <taxon>Arthropoda</taxon>
        <taxon>Hexapoda</taxon>
        <taxon>Insecta</taxon>
        <taxon>Pterygota</taxon>
        <taxon>Neoptera</taxon>
        <taxon>Polyneoptera</taxon>
        <taxon>Dictyoptera</taxon>
        <taxon>Blattodea</taxon>
        <taxon>Blattoidea</taxon>
        <taxon>Termitoidae</taxon>
        <taxon>Rhinotermitidae</taxon>
        <taxon>Coptotermes</taxon>
    </lineage>
</organism>
<dbReference type="InterPro" id="IPR036397">
    <property type="entry name" value="RNaseH_sf"/>
</dbReference>
<dbReference type="InterPro" id="IPR008042">
    <property type="entry name" value="Retrotrans_Pao"/>
</dbReference>
<dbReference type="GO" id="GO:0003676">
    <property type="term" value="F:nucleic acid binding"/>
    <property type="evidence" value="ECO:0007669"/>
    <property type="project" value="InterPro"/>
</dbReference>
<evidence type="ECO:0000313" key="1">
    <source>
        <dbReference type="EMBL" id="GFG40197.1"/>
    </source>
</evidence>
<dbReference type="InterPro" id="IPR043502">
    <property type="entry name" value="DNA/RNA_pol_sf"/>
</dbReference>
<dbReference type="Proteomes" id="UP000502823">
    <property type="component" value="Unassembled WGS sequence"/>
</dbReference>
<gene>
    <name evidence="1" type="ORF">Cfor_09785</name>
</gene>
<dbReference type="EMBL" id="BLKM01001619">
    <property type="protein sequence ID" value="GFG40197.1"/>
    <property type="molecule type" value="Genomic_DNA"/>
</dbReference>
<dbReference type="PANTHER" id="PTHR47331:SF1">
    <property type="entry name" value="GAG-LIKE PROTEIN"/>
    <property type="match status" value="1"/>
</dbReference>
<reference evidence="2" key="1">
    <citation type="submission" date="2020-01" db="EMBL/GenBank/DDBJ databases">
        <title>Draft genome sequence of the Termite Coptotermes fromosanus.</title>
        <authorList>
            <person name="Itakura S."/>
            <person name="Yosikawa Y."/>
            <person name="Umezawa K."/>
        </authorList>
    </citation>
    <scope>NUCLEOTIDE SEQUENCE [LARGE SCALE GENOMIC DNA]</scope>
</reference>
<dbReference type="SUPFAM" id="SSF56672">
    <property type="entry name" value="DNA/RNA polymerases"/>
    <property type="match status" value="1"/>
</dbReference>
<dbReference type="InParanoid" id="A0A6L2QDK0"/>
<evidence type="ECO:0008006" key="3">
    <source>
        <dbReference type="Google" id="ProtNLM"/>
    </source>
</evidence>
<sequence length="1054" mass="121328">MKVPNNNQTMHVISEPSENVRLPQLSIRNFSGHLPDWIILQETFMSLVGNNTNIPKVQKFHYLLPAIKSDAMRVIQHIQINEEGLQIAWELLLESENAAQFRQLAGVTKSNLKELKRTKQHTESWDAMIMYILGQRLDNKTKRKWELQTSDTQFHILQQLYTFLEQRCNALEGLQRKPMAHEQRHETAKQTAHKGHAQSYVSVKKQCILCKDTHFIQHCSKCKQQHLCINCLSNNHLVKECKSNGCKICGKWHHTLLHRTQTQTKQHETIQHTYHTLKESRATCVLLATAQVKIKDSEEKSELYRALLDSGSQSNFLTEAMVKLLGLERTRNEVPIKGISNVLSTTTHSVQIQLKSVHSYILYGSVHPSYVQSYKAQSHVYIAQTESLHQITERFCSLEQMSNNVLTNEERACETHFVENNRRPESGQYEVRLPVKSDTEPLGESYEFAKSKFLKLVHRLLKQSQVRDRYTTFMREYEELGHMTPIDVAEEEAISKKGDVTPFYMPHHGVVKETSSTTKLSVVFNASERTSNGVSFNEKMYRQVLVHSDDRHLQRILWRSAPNLSIRIYEPNTVTYGRAAATFLATRCLKQLTEDETTNYPEARRVAAYDFYVDDTITGAEDLHQASQGNVTIRLLRSRSIVAPLKRLTLPRLKLCAAMLLGYMYQTTAKALKTTFSKARFWTDSAVVLSWFANRVSRIQEVTSVTERKHVSTKENPADMVSRGVELTEFKNSNLRWNGQLWLTQKENERPHQQEITDVIEESTKGKHGPTVNLFSELEPEEILTKISSWTKLQRVTAYCLRFVHNCQAKNERKQGALIPHESLEATFTCVKQAQRESYFQEMVDLCMGKAVSKRSSLKTLNTFLDGKQLLRVGGRFERSDFDLSQQHPLILPPKHYITKLIVKDAHEKHSHASGQLLLSIVRQIYWIPDARNLLRKTVHQCMIHFRLKANTSQQLRVQLPDIRVRPSRPFTSTGIDYSEPFYIKQGGKRTRVKVKCYAALFVCLAIKAVHLELVSDLSTEALIAALRHFLARRGHVLTFTVTLAPILWEPLMI</sequence>
<dbReference type="Pfam" id="PF03564">
    <property type="entry name" value="DUF1759"/>
    <property type="match status" value="1"/>
</dbReference>
<protein>
    <recommendedName>
        <fullName evidence="3">Integrase zinc-binding domain-containing protein</fullName>
    </recommendedName>
</protein>
<name>A0A6L2QDK0_COPFO</name>
<dbReference type="PANTHER" id="PTHR47331">
    <property type="entry name" value="PHD-TYPE DOMAIN-CONTAINING PROTEIN"/>
    <property type="match status" value="1"/>
</dbReference>
<dbReference type="GO" id="GO:0071897">
    <property type="term" value="P:DNA biosynthetic process"/>
    <property type="evidence" value="ECO:0007669"/>
    <property type="project" value="UniProtKB-ARBA"/>
</dbReference>
<dbReference type="Pfam" id="PF05380">
    <property type="entry name" value="Peptidase_A17"/>
    <property type="match status" value="1"/>
</dbReference>
<proteinExistence type="predicted"/>
<keyword evidence="2" id="KW-1185">Reference proteome</keyword>
<dbReference type="AlphaFoldDB" id="A0A6L2QDK0"/>
<comment type="caution">
    <text evidence="1">The sequence shown here is derived from an EMBL/GenBank/DDBJ whole genome shotgun (WGS) entry which is preliminary data.</text>
</comment>
<accession>A0A6L2QDK0</accession>
<evidence type="ECO:0000313" key="2">
    <source>
        <dbReference type="Proteomes" id="UP000502823"/>
    </source>
</evidence>
<dbReference type="Gene3D" id="3.30.420.10">
    <property type="entry name" value="Ribonuclease H-like superfamily/Ribonuclease H"/>
    <property type="match status" value="1"/>
</dbReference>